<dbReference type="SUPFAM" id="SSF52467">
    <property type="entry name" value="DHS-like NAD/FAD-binding domain"/>
    <property type="match status" value="1"/>
</dbReference>
<dbReference type="GO" id="GO:0046872">
    <property type="term" value="F:metal ion binding"/>
    <property type="evidence" value="ECO:0007669"/>
    <property type="project" value="UniProtKB-KW"/>
</dbReference>
<comment type="caution">
    <text evidence="6">The sequence shown here is derived from an EMBL/GenBank/DDBJ whole genome shotgun (WGS) entry which is preliminary data.</text>
</comment>
<dbReference type="Pfam" id="PF02146">
    <property type="entry name" value="SIR2"/>
    <property type="match status" value="1"/>
</dbReference>
<evidence type="ECO:0000256" key="1">
    <source>
        <dbReference type="ARBA" id="ARBA00012928"/>
    </source>
</evidence>
<dbReference type="PANTHER" id="PTHR11085">
    <property type="entry name" value="NAD-DEPENDENT PROTEIN DEACYLASE SIRTUIN-5, MITOCHONDRIAL-RELATED"/>
    <property type="match status" value="1"/>
</dbReference>
<dbReference type="InterPro" id="IPR003000">
    <property type="entry name" value="Sirtuin"/>
</dbReference>
<dbReference type="GO" id="GO:0017136">
    <property type="term" value="F:histone deacetylase activity, NAD-dependent"/>
    <property type="evidence" value="ECO:0007669"/>
    <property type="project" value="TreeGrafter"/>
</dbReference>
<proteinExistence type="predicted"/>
<keyword evidence="2" id="KW-0808">Transferase</keyword>
<dbReference type="Gene3D" id="3.40.50.1220">
    <property type="entry name" value="TPP-binding domain"/>
    <property type="match status" value="1"/>
</dbReference>
<feature type="binding site" evidence="4">
    <location>
        <position position="149"/>
    </location>
    <ligand>
        <name>Zn(2+)</name>
        <dbReference type="ChEBI" id="CHEBI:29105"/>
    </ligand>
</feature>
<evidence type="ECO:0000313" key="7">
    <source>
        <dbReference type="Proteomes" id="UP000639606"/>
    </source>
</evidence>
<dbReference type="InterPro" id="IPR026591">
    <property type="entry name" value="Sirtuin_cat_small_dom_sf"/>
</dbReference>
<dbReference type="AlphaFoldDB" id="A0A918APH2"/>
<organism evidence="6 7">
    <name type="scientific">Saccharothrix coeruleofusca</name>
    <dbReference type="NCBI Taxonomy" id="33919"/>
    <lineage>
        <taxon>Bacteria</taxon>
        <taxon>Bacillati</taxon>
        <taxon>Actinomycetota</taxon>
        <taxon>Actinomycetes</taxon>
        <taxon>Pseudonocardiales</taxon>
        <taxon>Pseudonocardiaceae</taxon>
        <taxon>Saccharothrix</taxon>
    </lineage>
</organism>
<dbReference type="Proteomes" id="UP000639606">
    <property type="component" value="Unassembled WGS sequence"/>
</dbReference>
<dbReference type="CDD" id="cd01407">
    <property type="entry name" value="SIR2-fam"/>
    <property type="match status" value="1"/>
</dbReference>
<gene>
    <name evidence="6" type="primary">cobB2</name>
    <name evidence="6" type="ORF">GCM10010185_45310</name>
</gene>
<dbReference type="RefSeq" id="WP_189225299.1">
    <property type="nucleotide sequence ID" value="NZ_BMRG01000009.1"/>
</dbReference>
<reference evidence="6" key="1">
    <citation type="journal article" date="2014" name="Int. J. Syst. Evol. Microbiol.">
        <title>Complete genome sequence of Corynebacterium casei LMG S-19264T (=DSM 44701T), isolated from a smear-ripened cheese.</title>
        <authorList>
            <consortium name="US DOE Joint Genome Institute (JGI-PGF)"/>
            <person name="Walter F."/>
            <person name="Albersmeier A."/>
            <person name="Kalinowski J."/>
            <person name="Ruckert C."/>
        </authorList>
    </citation>
    <scope>NUCLEOTIDE SEQUENCE</scope>
    <source>
        <strain evidence="6">JCM 3313</strain>
    </source>
</reference>
<dbReference type="PROSITE" id="PS50305">
    <property type="entry name" value="SIRTUIN"/>
    <property type="match status" value="1"/>
</dbReference>
<accession>A0A918APH2</accession>
<keyword evidence="4" id="KW-0479">Metal-binding</keyword>
<evidence type="ECO:0000259" key="5">
    <source>
        <dbReference type="PROSITE" id="PS50305"/>
    </source>
</evidence>
<sequence length="261" mass="27201">MNAREAMARARRITALTGAGVSTESGIPDFRGPEGVWTADADAGRRSSLQDYLADPAVRRLAWRGRLHHPMWTAEPNAAHRALVDLERAGRLRALLTQNVDGLHQRAGSTSVVELHGSLLGTVCLSCGATGTMRDALERVRAGEEEPDCPACGGILKSTAVSFGQRLDPDVLRAARAAALDCDLMLVAGTSLQVQPAAGLVELAARAGAAVVICNAEPTPCDGLAAAVVRGPVGGVLPELVAAPVAAAQRPIRTWGDPSTW</sequence>
<keyword evidence="3" id="KW-0520">NAD</keyword>
<dbReference type="InterPro" id="IPR026590">
    <property type="entry name" value="Ssirtuin_cat_dom"/>
</dbReference>
<dbReference type="PANTHER" id="PTHR11085:SF4">
    <property type="entry name" value="NAD-DEPENDENT PROTEIN DEACYLASE"/>
    <property type="match status" value="1"/>
</dbReference>
<name>A0A918APH2_9PSEU</name>
<feature type="binding site" evidence="4">
    <location>
        <position position="152"/>
    </location>
    <ligand>
        <name>Zn(2+)</name>
        <dbReference type="ChEBI" id="CHEBI:29105"/>
    </ligand>
</feature>
<evidence type="ECO:0000256" key="4">
    <source>
        <dbReference type="PROSITE-ProRule" id="PRU00236"/>
    </source>
</evidence>
<keyword evidence="7" id="KW-1185">Reference proteome</keyword>
<feature type="binding site" evidence="4">
    <location>
        <position position="124"/>
    </location>
    <ligand>
        <name>Zn(2+)</name>
        <dbReference type="ChEBI" id="CHEBI:29105"/>
    </ligand>
</feature>
<evidence type="ECO:0000256" key="2">
    <source>
        <dbReference type="ARBA" id="ARBA00022679"/>
    </source>
</evidence>
<protein>
    <recommendedName>
        <fullName evidence="1">protein acetyllysine N-acetyltransferase</fullName>
        <ecNumber evidence="1">2.3.1.286</ecNumber>
    </recommendedName>
</protein>
<feature type="binding site" evidence="4">
    <location>
        <position position="127"/>
    </location>
    <ligand>
        <name>Zn(2+)</name>
        <dbReference type="ChEBI" id="CHEBI:29105"/>
    </ligand>
</feature>
<dbReference type="InterPro" id="IPR050134">
    <property type="entry name" value="NAD-dep_sirtuin_deacylases"/>
</dbReference>
<dbReference type="EMBL" id="BMRG01000009">
    <property type="protein sequence ID" value="GGP67382.1"/>
    <property type="molecule type" value="Genomic_DNA"/>
</dbReference>
<reference evidence="6" key="2">
    <citation type="submission" date="2020-09" db="EMBL/GenBank/DDBJ databases">
        <authorList>
            <person name="Sun Q."/>
            <person name="Ohkuma M."/>
        </authorList>
    </citation>
    <scope>NUCLEOTIDE SEQUENCE</scope>
    <source>
        <strain evidence="6">JCM 3313</strain>
    </source>
</reference>
<dbReference type="GO" id="GO:0070403">
    <property type="term" value="F:NAD+ binding"/>
    <property type="evidence" value="ECO:0007669"/>
    <property type="project" value="InterPro"/>
</dbReference>
<evidence type="ECO:0000256" key="3">
    <source>
        <dbReference type="ARBA" id="ARBA00023027"/>
    </source>
</evidence>
<feature type="domain" description="Deacetylase sirtuin-type" evidence="5">
    <location>
        <begin position="1"/>
        <end position="255"/>
    </location>
</feature>
<dbReference type="EC" id="2.3.1.286" evidence="1"/>
<dbReference type="InterPro" id="IPR029035">
    <property type="entry name" value="DHS-like_NAD/FAD-binding_dom"/>
</dbReference>
<keyword evidence="4" id="KW-0862">Zinc</keyword>
<dbReference type="Gene3D" id="3.30.1600.10">
    <property type="entry name" value="SIR2/SIRT2 'Small Domain"/>
    <property type="match status" value="1"/>
</dbReference>
<feature type="active site" description="Proton acceptor" evidence="4">
    <location>
        <position position="116"/>
    </location>
</feature>
<evidence type="ECO:0000313" key="6">
    <source>
        <dbReference type="EMBL" id="GGP67382.1"/>
    </source>
</evidence>